<reference evidence="3 4" key="1">
    <citation type="journal article" date="2013" name="BMC Genomics">
        <title>Genome sequencing and comparative genomics of honey bee microsporidia, Nosema apis reveal novel insights into host-parasite interactions.</title>
        <authorList>
            <person name="Chen Yp."/>
            <person name="Pettis J.S."/>
            <person name="Zhao Y."/>
            <person name="Liu X."/>
            <person name="Tallon L.J."/>
            <person name="Sadzewicz L.D."/>
            <person name="Li R."/>
            <person name="Zheng H."/>
            <person name="Huang S."/>
            <person name="Zhang X."/>
            <person name="Hamilton M.C."/>
            <person name="Pernal S.F."/>
            <person name="Melathopoulos A.P."/>
            <person name="Yan X."/>
            <person name="Evans J.D."/>
        </authorList>
    </citation>
    <scope>NUCLEOTIDE SEQUENCE [LARGE SCALE GENOMIC DNA]</scope>
    <source>
        <strain evidence="3 4">BRL 01</strain>
    </source>
</reference>
<evidence type="ECO:0000313" key="4">
    <source>
        <dbReference type="Proteomes" id="UP000053780"/>
    </source>
</evidence>
<evidence type="ECO:0000256" key="2">
    <source>
        <dbReference type="SAM" id="SignalP"/>
    </source>
</evidence>
<dbReference type="Proteomes" id="UP000053780">
    <property type="component" value="Unassembled WGS sequence"/>
</dbReference>
<keyword evidence="2" id="KW-0732">Signal</keyword>
<evidence type="ECO:0000313" key="3">
    <source>
        <dbReference type="EMBL" id="EQB60190.1"/>
    </source>
</evidence>
<keyword evidence="4" id="KW-1185">Reference proteome</keyword>
<proteinExistence type="predicted"/>
<sequence>MKLFCFLFIFTKVLATCGQENPAPCGQDDTNPCGQENPAPCGQGDTNESDLQSNDREAKIQRYKEILEKYRQWKASRNE</sequence>
<dbReference type="EMBL" id="KE647317">
    <property type="protein sequence ID" value="EQB60190.1"/>
    <property type="molecule type" value="Genomic_DNA"/>
</dbReference>
<feature type="region of interest" description="Disordered" evidence="1">
    <location>
        <begin position="25"/>
        <end position="57"/>
    </location>
</feature>
<evidence type="ECO:0000256" key="1">
    <source>
        <dbReference type="SAM" id="MobiDB-lite"/>
    </source>
</evidence>
<dbReference type="AlphaFoldDB" id="T0MGM5"/>
<feature type="signal peptide" evidence="2">
    <location>
        <begin position="1"/>
        <end position="15"/>
    </location>
</feature>
<dbReference type="VEuPathDB" id="MicrosporidiaDB:NAPIS_ORF02249"/>
<feature type="chain" id="PRO_5013311491" evidence="2">
    <location>
        <begin position="16"/>
        <end position="79"/>
    </location>
</feature>
<dbReference type="HOGENOM" id="CLU_2606622_0_0_1"/>
<protein>
    <submittedName>
        <fullName evidence="3">Uncharacterized protein</fullName>
    </submittedName>
</protein>
<organism evidence="3 4">
    <name type="scientific">Vairimorpha apis BRL 01</name>
    <dbReference type="NCBI Taxonomy" id="1037528"/>
    <lineage>
        <taxon>Eukaryota</taxon>
        <taxon>Fungi</taxon>
        <taxon>Fungi incertae sedis</taxon>
        <taxon>Microsporidia</taxon>
        <taxon>Nosematidae</taxon>
        <taxon>Vairimorpha</taxon>
    </lineage>
</organism>
<name>T0MGM5_9MICR</name>
<accession>T0MGM5</accession>
<gene>
    <name evidence="3" type="ORF">NAPIS_ORF02249</name>
</gene>